<reference evidence="4" key="1">
    <citation type="journal article" date="2014" name="Front. Microbiol.">
        <title>High frequency of phylogenetically diverse reductive dehalogenase-homologous genes in deep subseafloor sedimentary metagenomes.</title>
        <authorList>
            <person name="Kawai M."/>
            <person name="Futagami T."/>
            <person name="Toyoda A."/>
            <person name="Takaki Y."/>
            <person name="Nishi S."/>
            <person name="Hori S."/>
            <person name="Arai W."/>
            <person name="Tsubouchi T."/>
            <person name="Morono Y."/>
            <person name="Uchiyama I."/>
            <person name="Ito T."/>
            <person name="Fujiyama A."/>
            <person name="Inagaki F."/>
            <person name="Takami H."/>
        </authorList>
    </citation>
    <scope>NUCLEOTIDE SEQUENCE</scope>
    <source>
        <strain evidence="4">Expedition CK06-06</strain>
    </source>
</reference>
<dbReference type="InterPro" id="IPR016136">
    <property type="entry name" value="DNA_helicase_N/primase_C"/>
</dbReference>
<dbReference type="AlphaFoldDB" id="X1RAW2"/>
<feature type="domain" description="DNA helicase DnaB-like N-terminal" evidence="3">
    <location>
        <begin position="10"/>
        <end position="84"/>
    </location>
</feature>
<gene>
    <name evidence="4" type="ORF">S12H4_01889</name>
</gene>
<evidence type="ECO:0000259" key="3">
    <source>
        <dbReference type="Pfam" id="PF00772"/>
    </source>
</evidence>
<dbReference type="InterPro" id="IPR007693">
    <property type="entry name" value="DNA_helicase_DnaB-like_N"/>
</dbReference>
<evidence type="ECO:0000313" key="4">
    <source>
        <dbReference type="EMBL" id="GAI64151.1"/>
    </source>
</evidence>
<keyword evidence="2" id="KW-0238">DNA-binding</keyword>
<proteinExistence type="predicted"/>
<name>X1RAW2_9ZZZZ</name>
<evidence type="ECO:0000256" key="2">
    <source>
        <dbReference type="ARBA" id="ARBA00023125"/>
    </source>
</evidence>
<dbReference type="Gene3D" id="3.40.50.300">
    <property type="entry name" value="P-loop containing nucleotide triphosphate hydrolases"/>
    <property type="match status" value="1"/>
</dbReference>
<protein>
    <recommendedName>
        <fullName evidence="3">DNA helicase DnaB-like N-terminal domain-containing protein</fullName>
    </recommendedName>
</protein>
<organism evidence="4">
    <name type="scientific">marine sediment metagenome</name>
    <dbReference type="NCBI Taxonomy" id="412755"/>
    <lineage>
        <taxon>unclassified sequences</taxon>
        <taxon>metagenomes</taxon>
        <taxon>ecological metagenomes</taxon>
    </lineage>
</organism>
<dbReference type="GO" id="GO:0006260">
    <property type="term" value="P:DNA replication"/>
    <property type="evidence" value="ECO:0007669"/>
    <property type="project" value="UniProtKB-KW"/>
</dbReference>
<dbReference type="GO" id="GO:0003678">
    <property type="term" value="F:DNA helicase activity"/>
    <property type="evidence" value="ECO:0007669"/>
    <property type="project" value="InterPro"/>
</dbReference>
<evidence type="ECO:0000256" key="1">
    <source>
        <dbReference type="ARBA" id="ARBA00022705"/>
    </source>
</evidence>
<dbReference type="PANTHER" id="PTHR30153">
    <property type="entry name" value="REPLICATIVE DNA HELICASE DNAB"/>
    <property type="match status" value="1"/>
</dbReference>
<dbReference type="GO" id="GO:0005829">
    <property type="term" value="C:cytosol"/>
    <property type="evidence" value="ECO:0007669"/>
    <property type="project" value="TreeGrafter"/>
</dbReference>
<keyword evidence="1" id="KW-0235">DNA replication</keyword>
<dbReference type="Pfam" id="PF00772">
    <property type="entry name" value="DnaB"/>
    <property type="match status" value="1"/>
</dbReference>
<dbReference type="SUPFAM" id="SSF48024">
    <property type="entry name" value="N-terminal domain of DnaB helicase"/>
    <property type="match status" value="1"/>
</dbReference>
<comment type="caution">
    <text evidence="4">The sequence shown here is derived from an EMBL/GenBank/DDBJ whole genome shotgun (WGS) entry which is preliminary data.</text>
</comment>
<dbReference type="SUPFAM" id="SSF52540">
    <property type="entry name" value="P-loop containing nucleoside triphosphate hydrolases"/>
    <property type="match status" value="1"/>
</dbReference>
<sequence>MKKQEEAKNHYNTEYERDVLGCILAKPERLSTAKTVLGKAGAEAFYHLDAQEIYKACLELEAKNEVIGITTVNEVLKRKGKVVKQKKGKALDLDALEKLTTYAIESNILFEQELKKIREYALHRKVLTLFATGQKETLAEIYKDFEDLIEERQEISDRAKDEKPLSIAEIIEKGVPEIRCLVGEGLLPCEGYAMICGKAKQRKTTLALYLSLCLATKTNVFVKKDGGKEYAFPTLKKAKTLYLYGEAQVGFVMSLFTSLIKGFKARGREITEEELNSVKIKRNRDVVLDTEEGLTALRKLLKIERWDMVIIDPLTLFMSGDIDKGQSALVVINALQKLSQEFHCLFLLVHHGRKDRAEKGESVDKMDSILGSSTLRNNYESCIFIERWSESKGDMIKQCTFEFRNAAIPDPLIIKLDPDTFLPEPKSKAEAVSLAVVDVFQLRDLINESFNGAGFPTEVVALASEYFDVSSTRIYNLLAEGKVRGLFEKEKGKGGKWVVAGESEEKREK</sequence>
<dbReference type="EMBL" id="BARW01000413">
    <property type="protein sequence ID" value="GAI64151.1"/>
    <property type="molecule type" value="Genomic_DNA"/>
</dbReference>
<dbReference type="Pfam" id="PF13481">
    <property type="entry name" value="AAA_25"/>
    <property type="match status" value="1"/>
</dbReference>
<dbReference type="Gene3D" id="1.10.860.10">
    <property type="entry name" value="DNAb Helicase, Chain A"/>
    <property type="match status" value="1"/>
</dbReference>
<accession>X1RAW2</accession>
<dbReference type="InterPro" id="IPR027417">
    <property type="entry name" value="P-loop_NTPase"/>
</dbReference>
<dbReference type="GO" id="GO:0005524">
    <property type="term" value="F:ATP binding"/>
    <property type="evidence" value="ECO:0007669"/>
    <property type="project" value="InterPro"/>
</dbReference>
<dbReference type="InterPro" id="IPR036185">
    <property type="entry name" value="DNA_heli_DnaB-like_N_sf"/>
</dbReference>
<dbReference type="PANTHER" id="PTHR30153:SF2">
    <property type="entry name" value="REPLICATIVE DNA HELICASE"/>
    <property type="match status" value="1"/>
</dbReference>
<dbReference type="GO" id="GO:0003677">
    <property type="term" value="F:DNA binding"/>
    <property type="evidence" value="ECO:0007669"/>
    <property type="project" value="UniProtKB-KW"/>
</dbReference>